<dbReference type="GO" id="GO:0004553">
    <property type="term" value="F:hydrolase activity, hydrolyzing O-glycosyl compounds"/>
    <property type="evidence" value="ECO:0007669"/>
    <property type="project" value="InterPro"/>
</dbReference>
<dbReference type="CDD" id="cd13401">
    <property type="entry name" value="Slt70-like"/>
    <property type="match status" value="1"/>
</dbReference>
<dbReference type="InterPro" id="IPR008939">
    <property type="entry name" value="Lytic_TGlycosylase_superhlx_U"/>
</dbReference>
<organism evidence="5 6">
    <name type="scientific">Methylobacillus flagellatus (strain ATCC 51484 / DSM 6875 / VKM B-1610 / KT)</name>
    <dbReference type="NCBI Taxonomy" id="265072"/>
    <lineage>
        <taxon>Bacteria</taxon>
        <taxon>Pseudomonadati</taxon>
        <taxon>Pseudomonadota</taxon>
        <taxon>Betaproteobacteria</taxon>
        <taxon>Nitrosomonadales</taxon>
        <taxon>Methylophilaceae</taxon>
        <taxon>Methylobacillus</taxon>
    </lineage>
</organism>
<evidence type="ECO:0000256" key="2">
    <source>
        <dbReference type="ARBA" id="ARBA00022729"/>
    </source>
</evidence>
<dbReference type="STRING" id="265072.Mfla_2261"/>
<dbReference type="SUPFAM" id="SSF48435">
    <property type="entry name" value="Bacterial muramidases"/>
    <property type="match status" value="1"/>
</dbReference>
<name>Q1GZ09_METFK</name>
<dbReference type="Gene3D" id="1.10.1240.20">
    <property type="entry name" value="Lytic transglycosylase, superhelical linker domain"/>
    <property type="match status" value="1"/>
</dbReference>
<dbReference type="AlphaFoldDB" id="Q1GZ09"/>
<dbReference type="Proteomes" id="UP000002440">
    <property type="component" value="Chromosome"/>
</dbReference>
<comment type="similarity">
    <text evidence="1">Belongs to the transglycosylase Slt family.</text>
</comment>
<keyword evidence="2" id="KW-0732">Signal</keyword>
<dbReference type="InterPro" id="IPR037061">
    <property type="entry name" value="Lytic_TGlycoase_superhlx_L_sf"/>
</dbReference>
<feature type="domain" description="Lytic transglycosylase superhelical linker" evidence="4">
    <location>
        <begin position="427"/>
        <end position="487"/>
    </location>
</feature>
<evidence type="ECO:0000256" key="1">
    <source>
        <dbReference type="ARBA" id="ARBA00007734"/>
    </source>
</evidence>
<dbReference type="RefSeq" id="WP_011480482.1">
    <property type="nucleotide sequence ID" value="NC_007947.1"/>
</dbReference>
<dbReference type="HOGENOM" id="CLU_019016_0_0_4"/>
<evidence type="ECO:0000259" key="4">
    <source>
        <dbReference type="Pfam" id="PF14718"/>
    </source>
</evidence>
<sequence length="671" mass="76380">MQLSKVGIAQASGLRRTGKTKWVEVCRMACASFLMVAGLLLGNGSGHAAGPDDVFLSARAAYNARNLNALTTASRNLHAQHYILAPYTDYWRFLLELNQASNQSVRQFLDQYKDAPFADRLRGEWLKVLARRQDWETFFEEYPKLQREDMAVNCYAADGGIQQGLESAVNAGKALWMTGNELPANCDAVFDRLQKGGVLREEDIWARTRLLLQGSRITVAKSVLQRLPGIDKNNLKLLDRVYQNPQKVLENRQISFKSRLGRELNLYALERLSRSQPALVLDLWEKIHGNFDVADRDYFWGRFALHAARKHDPAALTYFQRAGNVVLDNDQREWKARAAMRAGDWKALQEAIAAMPESLQAEQVWQYWKARALKEQKQIVAANLILVKLAKENTYYGLLAEEEMGDALGAAPERYRASADEVRAVLDNPGIQRALALRRLEMRWESREEWRFASRDFDDKQLIAAAEVAFREGWYDIAINTADRTKLLHDFALRYPTPYRDLMQGYVADNALDEAWVYGLIRQESRFVSWAKSVVGASGLMQVMPETAKWIAKRMGMRDYKPAMINQLDTNLKFGTHYLRYTMDRMDQQPLMATAAYNAGPGRPKRWASDQPLEGAVYAETIPFSETRDYVKKVLSNSIYYSHQLGTQSQTLKQRLGVVPGVGSPVNPEQD</sequence>
<dbReference type="Gene3D" id="1.25.20.10">
    <property type="entry name" value="Bacterial muramidases"/>
    <property type="match status" value="1"/>
</dbReference>
<proteinExistence type="inferred from homology"/>
<dbReference type="SUPFAM" id="SSF53955">
    <property type="entry name" value="Lysozyme-like"/>
    <property type="match status" value="1"/>
</dbReference>
<keyword evidence="6" id="KW-1185">Reference proteome</keyword>
<dbReference type="OrthoDB" id="92254at2"/>
<dbReference type="InterPro" id="IPR023346">
    <property type="entry name" value="Lysozyme-like_dom_sf"/>
</dbReference>
<dbReference type="CAZy" id="GH23">
    <property type="family name" value="Glycoside Hydrolase Family 23"/>
</dbReference>
<feature type="domain" description="Transglycosylase SLT" evidence="3">
    <location>
        <begin position="507"/>
        <end position="610"/>
    </location>
</feature>
<dbReference type="GO" id="GO:0042597">
    <property type="term" value="C:periplasmic space"/>
    <property type="evidence" value="ECO:0007669"/>
    <property type="project" value="InterPro"/>
</dbReference>
<accession>Q1GZ09</accession>
<dbReference type="Pfam" id="PF14718">
    <property type="entry name" value="SLT_L"/>
    <property type="match status" value="1"/>
</dbReference>
<dbReference type="Pfam" id="PF01464">
    <property type="entry name" value="SLT"/>
    <property type="match status" value="1"/>
</dbReference>
<dbReference type="InterPro" id="IPR012289">
    <property type="entry name" value="Lytic_TGlycosylase_superhlx_L"/>
</dbReference>
<dbReference type="InterPro" id="IPR008258">
    <property type="entry name" value="Transglycosylase_SLT_dom_1"/>
</dbReference>
<evidence type="ECO:0000313" key="6">
    <source>
        <dbReference type="Proteomes" id="UP000002440"/>
    </source>
</evidence>
<evidence type="ECO:0000313" key="5">
    <source>
        <dbReference type="EMBL" id="ABE50528.1"/>
    </source>
</evidence>
<protein>
    <submittedName>
        <fullName evidence="5">Lytic transglycosylase, catalytic</fullName>
    </submittedName>
</protein>
<dbReference type="KEGG" id="mfa:Mfla_2261"/>
<dbReference type="eggNOG" id="COG0741">
    <property type="taxonomic scope" value="Bacteria"/>
</dbReference>
<evidence type="ECO:0000259" key="3">
    <source>
        <dbReference type="Pfam" id="PF01464"/>
    </source>
</evidence>
<dbReference type="PANTHER" id="PTHR37423">
    <property type="entry name" value="SOLUBLE LYTIC MUREIN TRANSGLYCOSYLASE-RELATED"/>
    <property type="match status" value="1"/>
</dbReference>
<dbReference type="Gene3D" id="1.10.530.10">
    <property type="match status" value="1"/>
</dbReference>
<dbReference type="EMBL" id="CP000284">
    <property type="protein sequence ID" value="ABE50528.1"/>
    <property type="molecule type" value="Genomic_DNA"/>
</dbReference>
<dbReference type="PANTHER" id="PTHR37423:SF5">
    <property type="entry name" value="SOLUBLE LYTIC MUREIN TRANSGLYCOSYLASE"/>
    <property type="match status" value="1"/>
</dbReference>
<reference evidence="5 6" key="1">
    <citation type="submission" date="2006-03" db="EMBL/GenBank/DDBJ databases">
        <title>Complete sequence of Methylobacillus flagellatus KT.</title>
        <authorList>
            <consortium name="US DOE Joint Genome Institute"/>
            <person name="Copeland A."/>
            <person name="Lucas S."/>
            <person name="Lapidus A."/>
            <person name="Barry K."/>
            <person name="Detter J.C."/>
            <person name="Glavina del Rio T."/>
            <person name="Hammon N."/>
            <person name="Israni S."/>
            <person name="Dalin E."/>
            <person name="Tice H."/>
            <person name="Pitluck S."/>
            <person name="Brettin T."/>
            <person name="Bruce D."/>
            <person name="Han C."/>
            <person name="Tapia R."/>
            <person name="Saunders E."/>
            <person name="Gilna P."/>
            <person name="Schmutz J."/>
            <person name="Larimer F."/>
            <person name="Land M."/>
            <person name="Kyrpides N."/>
            <person name="Anderson I."/>
            <person name="Richardson P."/>
        </authorList>
    </citation>
    <scope>NUCLEOTIDE SEQUENCE [LARGE SCALE GENOMIC DNA]</scope>
    <source>
        <strain evidence="6">KT / ATCC 51484 / DSM 6875</strain>
    </source>
</reference>
<gene>
    <name evidence="5" type="ordered locus">Mfla_2261</name>
</gene>